<dbReference type="EMBL" id="CMVM020000181">
    <property type="status" value="NOT_ANNOTATED_CDS"/>
    <property type="molecule type" value="Genomic_DNA"/>
</dbReference>
<proteinExistence type="predicted"/>
<evidence type="ECO:0000313" key="1">
    <source>
        <dbReference type="EnsemblMetazoa" id="OVOC6900.1"/>
    </source>
</evidence>
<reference evidence="2" key="1">
    <citation type="submission" date="2013-10" db="EMBL/GenBank/DDBJ databases">
        <title>Genome sequencing of Onchocerca volvulus.</title>
        <authorList>
            <person name="Cotton J."/>
            <person name="Tsai J."/>
            <person name="Stanley E."/>
            <person name="Tracey A."/>
            <person name="Holroyd N."/>
            <person name="Lustigman S."/>
            <person name="Berriman M."/>
        </authorList>
    </citation>
    <scope>NUCLEOTIDE SEQUENCE</scope>
</reference>
<reference evidence="1" key="2">
    <citation type="submission" date="2022-06" db="UniProtKB">
        <authorList>
            <consortium name="EnsemblMetazoa"/>
        </authorList>
    </citation>
    <scope>IDENTIFICATION</scope>
</reference>
<name>A0A8R1Y587_ONCVO</name>
<organism evidence="1 2">
    <name type="scientific">Onchocerca volvulus</name>
    <dbReference type="NCBI Taxonomy" id="6282"/>
    <lineage>
        <taxon>Eukaryota</taxon>
        <taxon>Metazoa</taxon>
        <taxon>Ecdysozoa</taxon>
        <taxon>Nematoda</taxon>
        <taxon>Chromadorea</taxon>
        <taxon>Rhabditida</taxon>
        <taxon>Spirurina</taxon>
        <taxon>Spiruromorpha</taxon>
        <taxon>Filarioidea</taxon>
        <taxon>Onchocercidae</taxon>
        <taxon>Onchocerca</taxon>
    </lineage>
</organism>
<sequence length="27" mass="2992">MCTLSGVMNADDVEMLRMAISFTVLSR</sequence>
<dbReference type="EnsemblMetazoa" id="OVOC6900.1">
    <property type="protein sequence ID" value="OVOC6900.1"/>
    <property type="gene ID" value="WBGene00243709"/>
</dbReference>
<keyword evidence="2" id="KW-1185">Reference proteome</keyword>
<dbReference type="AlphaFoldDB" id="A0A8R1Y587"/>
<dbReference type="Proteomes" id="UP000024404">
    <property type="component" value="Unassembled WGS sequence"/>
</dbReference>
<protein>
    <submittedName>
        <fullName evidence="1">Uncharacterized protein</fullName>
    </submittedName>
</protein>
<evidence type="ECO:0000313" key="2">
    <source>
        <dbReference type="Proteomes" id="UP000024404"/>
    </source>
</evidence>
<accession>A0A8R1Y587</accession>